<dbReference type="Gene3D" id="3.90.580.10">
    <property type="entry name" value="Zinc finger, CHC2-type domain"/>
    <property type="match status" value="1"/>
</dbReference>
<dbReference type="CDD" id="cd01029">
    <property type="entry name" value="TOPRIM_primases"/>
    <property type="match status" value="1"/>
</dbReference>
<evidence type="ECO:0000256" key="2">
    <source>
        <dbReference type="ARBA" id="ARBA00022771"/>
    </source>
</evidence>
<protein>
    <submittedName>
        <fullName evidence="5">DNA primase</fullName>
    </submittedName>
</protein>
<dbReference type="GO" id="GO:0003899">
    <property type="term" value="F:DNA-directed RNA polymerase activity"/>
    <property type="evidence" value="ECO:0007669"/>
    <property type="project" value="InterPro"/>
</dbReference>
<keyword evidence="3" id="KW-0862">Zinc</keyword>
<dbReference type="GO" id="GO:0006269">
    <property type="term" value="P:DNA replication, synthesis of primer"/>
    <property type="evidence" value="ECO:0007669"/>
    <property type="project" value="TreeGrafter"/>
</dbReference>
<keyword evidence="1" id="KW-0479">Metal-binding</keyword>
<dbReference type="GO" id="GO:0005737">
    <property type="term" value="C:cytoplasm"/>
    <property type="evidence" value="ECO:0007669"/>
    <property type="project" value="TreeGrafter"/>
</dbReference>
<dbReference type="GO" id="GO:0003677">
    <property type="term" value="F:DNA binding"/>
    <property type="evidence" value="ECO:0007669"/>
    <property type="project" value="InterPro"/>
</dbReference>
<evidence type="ECO:0000313" key="5">
    <source>
        <dbReference type="EMBL" id="TXJ59766.1"/>
    </source>
</evidence>
<dbReference type="InterPro" id="IPR002694">
    <property type="entry name" value="Znf_CHC2"/>
</dbReference>
<dbReference type="InterPro" id="IPR036977">
    <property type="entry name" value="DNA_primase_Znf_CHC2"/>
</dbReference>
<keyword evidence="2" id="KW-0863">Zinc-finger</keyword>
<keyword evidence="6" id="KW-1185">Reference proteome</keyword>
<comment type="caution">
    <text evidence="5">The sequence shown here is derived from an EMBL/GenBank/DDBJ whole genome shotgun (WGS) entry which is preliminary data.</text>
</comment>
<reference evidence="6" key="1">
    <citation type="submission" date="2019-05" db="EMBL/GenBank/DDBJ databases">
        <title>Prevotella brunnea sp. nov., isolated from a wound of a patient.</title>
        <authorList>
            <person name="Buhl M."/>
        </authorList>
    </citation>
    <scope>NUCLEOTIDE SEQUENCE [LARGE SCALE GENOMIC DNA]</scope>
    <source>
        <strain evidence="6">A2672</strain>
    </source>
</reference>
<evidence type="ECO:0000259" key="4">
    <source>
        <dbReference type="Pfam" id="PF01807"/>
    </source>
</evidence>
<dbReference type="EMBL" id="SDIK01000069">
    <property type="protein sequence ID" value="TXJ59766.1"/>
    <property type="molecule type" value="Genomic_DNA"/>
</dbReference>
<dbReference type="Pfam" id="PF13155">
    <property type="entry name" value="Toprim_2"/>
    <property type="match status" value="1"/>
</dbReference>
<evidence type="ECO:0000256" key="3">
    <source>
        <dbReference type="ARBA" id="ARBA00022833"/>
    </source>
</evidence>
<accession>A0A5C8GD11</accession>
<name>A0A5C8GD11_9BACT</name>
<dbReference type="GO" id="GO:0008270">
    <property type="term" value="F:zinc ion binding"/>
    <property type="evidence" value="ECO:0007669"/>
    <property type="project" value="UniProtKB-KW"/>
</dbReference>
<dbReference type="PANTHER" id="PTHR30313">
    <property type="entry name" value="DNA PRIMASE"/>
    <property type="match status" value="1"/>
</dbReference>
<dbReference type="Gene3D" id="3.40.1360.10">
    <property type="match status" value="1"/>
</dbReference>
<dbReference type="SUPFAM" id="SSF57783">
    <property type="entry name" value="Zinc beta-ribbon"/>
    <property type="match status" value="1"/>
</dbReference>
<dbReference type="PANTHER" id="PTHR30313:SF2">
    <property type="entry name" value="DNA PRIMASE"/>
    <property type="match status" value="1"/>
</dbReference>
<feature type="domain" description="Zinc finger CHC2-type" evidence="4">
    <location>
        <begin position="26"/>
        <end position="84"/>
    </location>
</feature>
<dbReference type="InterPro" id="IPR050219">
    <property type="entry name" value="DnaG_primase"/>
</dbReference>
<organism evidence="5 6">
    <name type="scientific">Prevotella brunnea</name>
    <dbReference type="NCBI Taxonomy" id="2508867"/>
    <lineage>
        <taxon>Bacteria</taxon>
        <taxon>Pseudomonadati</taxon>
        <taxon>Bacteroidota</taxon>
        <taxon>Bacteroidia</taxon>
        <taxon>Bacteroidales</taxon>
        <taxon>Prevotellaceae</taxon>
        <taxon>Prevotella</taxon>
    </lineage>
</organism>
<sequence>MWCMEIDALRQIPLADFLARLGHEPLRMRGNEWWYAAPYRTERTPSFRVNVDKQLWYDFGLGKGGDIFTLAGEFVRSSDFMEQARFITEAGFVPLPQIEPRPHKTVEKKPVFEEMEIRPLSHRALLSYVEERGIAPAIAQRHCKEVHFRLYGKRYFSIGYGNRCGGFELRNRFFKGCIPPKDITSFRQGSSSCHLYEGFMDWLSALTLGIGNEEDSLVLNSVANVDKAIPALEDYQEIVCHLDHDDAGHRTVEVLRKRFGERVADHSGLYSGYKDLNEYLVAKQKISNHQNKE</sequence>
<dbReference type="InterPro" id="IPR034154">
    <property type="entry name" value="TOPRIM_DnaG/twinkle"/>
</dbReference>
<dbReference type="Proteomes" id="UP000321612">
    <property type="component" value="Unassembled WGS sequence"/>
</dbReference>
<proteinExistence type="predicted"/>
<evidence type="ECO:0000256" key="1">
    <source>
        <dbReference type="ARBA" id="ARBA00022723"/>
    </source>
</evidence>
<dbReference type="OrthoDB" id="8536512at2"/>
<dbReference type="AlphaFoldDB" id="A0A5C8GD11"/>
<gene>
    <name evidence="5" type="ORF">ETF27_08990</name>
</gene>
<dbReference type="Pfam" id="PF01807">
    <property type="entry name" value="Zn_ribbon_DnaG"/>
    <property type="match status" value="1"/>
</dbReference>
<evidence type="ECO:0000313" key="6">
    <source>
        <dbReference type="Proteomes" id="UP000321612"/>
    </source>
</evidence>